<evidence type="ECO:0000256" key="1">
    <source>
        <dbReference type="ARBA" id="ARBA00022729"/>
    </source>
</evidence>
<feature type="compositionally biased region" description="Low complexity" evidence="2">
    <location>
        <begin position="1203"/>
        <end position="1231"/>
    </location>
</feature>
<gene>
    <name evidence="4" type="ORF">J2Z70_002291</name>
</gene>
<dbReference type="Pfam" id="PF00395">
    <property type="entry name" value="SLH"/>
    <property type="match status" value="3"/>
</dbReference>
<evidence type="ECO:0000313" key="4">
    <source>
        <dbReference type="EMBL" id="MBP2112137.1"/>
    </source>
</evidence>
<dbReference type="Pfam" id="PF16656">
    <property type="entry name" value="Pur_ac_phosph_N"/>
    <property type="match status" value="1"/>
</dbReference>
<dbReference type="InterPro" id="IPR008963">
    <property type="entry name" value="Purple_acid_Pase-like_N"/>
</dbReference>
<dbReference type="SUPFAM" id="SSF49363">
    <property type="entry name" value="Purple acid phosphatase, N-terminal domain"/>
    <property type="match status" value="1"/>
</dbReference>
<proteinExistence type="predicted"/>
<dbReference type="EMBL" id="JAGGLV010000006">
    <property type="protein sequence ID" value="MBP2112137.1"/>
    <property type="molecule type" value="Genomic_DNA"/>
</dbReference>
<dbReference type="PROSITE" id="PS51272">
    <property type="entry name" value="SLH"/>
    <property type="match status" value="3"/>
</dbReference>
<evidence type="ECO:0000313" key="5">
    <source>
        <dbReference type="Proteomes" id="UP000773462"/>
    </source>
</evidence>
<dbReference type="Proteomes" id="UP000773462">
    <property type="component" value="Unassembled WGS sequence"/>
</dbReference>
<feature type="region of interest" description="Disordered" evidence="2">
    <location>
        <begin position="1180"/>
        <end position="1231"/>
    </location>
</feature>
<comment type="caution">
    <text evidence="4">The sequence shown here is derived from an EMBL/GenBank/DDBJ whole genome shotgun (WGS) entry which is preliminary data.</text>
</comment>
<dbReference type="Gene3D" id="2.60.40.1080">
    <property type="match status" value="2"/>
</dbReference>
<dbReference type="Pfam" id="PF00149">
    <property type="entry name" value="Metallophos"/>
    <property type="match status" value="1"/>
</dbReference>
<feature type="compositionally biased region" description="Low complexity" evidence="2">
    <location>
        <begin position="1181"/>
        <end position="1195"/>
    </location>
</feature>
<dbReference type="Gene3D" id="3.60.21.10">
    <property type="match status" value="1"/>
</dbReference>
<protein>
    <recommendedName>
        <fullName evidence="3">SLH domain-containing protein</fullName>
    </recommendedName>
</protein>
<feature type="domain" description="SLH" evidence="3">
    <location>
        <begin position="1379"/>
        <end position="1435"/>
    </location>
</feature>
<dbReference type="PANTHER" id="PTHR45867">
    <property type="entry name" value="PURPLE ACID PHOSPHATASE"/>
    <property type="match status" value="1"/>
</dbReference>
<sequence>MSNHPFVKRVLSGILAVTVLLPLMPPSLTQSPTVYGEAGEPSGVVKVEDFEQVRLADLTFDSARIHSGSLALETNPKYVHSGAKSLRIDYDFIGITDNPSQVAVGPATQLPLTNRTPKRIGMWVYANQEGHGLTSKFYVSSTGKSKTYEIRSEETGIDWSGWKYVEADIGSDLTMPGTLAFYFQMKERQMSKKNKGSIWIDDVRLIYDEPVNEDMDVPVLSPAAPAPNQTLSAPVSDIILSAEDAKSGIDPDSIRLTVDGQPAAPSTYVYDLNHKQITYHPEHPLAGGYHQVLAEVKDMAGNPATAEYAFQIEHGARFTLEAPEEAVSNETYRLKLKATDVGEAKSFHARIKFDPETLQANVITARSGLSHVQTVLDNSGGYVEVSAEGLQGDQADALASIDFEVNRSAKMERGETAKQMAMVEGSFGYESGTPVPSLASLLRYKIGFPYKLSIKGSALHTQSIITVTSRAGAPVEGAGIDFSDTSGPQTYVRVTADESKVYAKADPSSAVLLAVEKDARMFATTGSASGFIKVYLPDGSKAGYISSADVEQSDLTAGIGLTDALGEIHTSLTNLAIGTWSVQAVKDGGTSESISMNVVAPFGGADPQYVQTFVTEDMKTMMSVGWQSAPSVQEAYIQYMKDSDWVDSDLTNAPAKAATQRALSEVEVIPEVAGGPMGEIKLHNALVTGLEPGTGYHYRVGYEGHWSDWSNYKTVEAAPDKPVSFVFVTDSHTKGDNGLETYQQLIQNAFTNYPDTQFVMHGGDMVDDGAVLNEWNQFWQASSIYTSSVPSAYAMGNHDVKGEGKYIFAKALGLPVNGPELQKEYAYSFDSGEVHFVVLNSEADEVTMGKQAEWLREDLLNSHKKWKIVMFHKPAYHTEDGRGNLIEYTQTYFAPILEELKVDLVLEGHDHVYARTYPMSKGKPLPSGEQGTVYLDGGASGWKFYDGSKYEYLDFMFDEDVPVYSAIQVSHDEIIIQARTTQSAELIDNYTIVKKDERTVTSVAVAPAELKLNVGDTHATVLTATYSDNSTADVTNQAVWTSSNERAATVDAQGIIHAVEVGEATIQANYGNMPPVKLSVTVQAEGTVPKLLKLTAEPGTHTLQVNKQAASVITAVYDNGANIVVTDQVRWTTSDPAVASVSDKGIITGIAAGDGVTITASFGGLTIAIPIVVEGGKVPVATPTPTPQSGGTPAATPAPKPAVTPTATPSPTATTTPAPTPAITAGPAKPTVTRPVLKDTLDLDALKSIVAKGRTAAVVKFQDVPAVLWSASFIDRAARMGMITGYADGSFHPEAKVSRAEFAVMLTKAFGLTGAQGTGFSDTEGHWASKALAALQQHGVIQGYADGSFQPKQEITRAEAVTMLARLTSYVPGTPAPFSDLPASWAAEPINAFANAGIVTGKGNRAFKPKDSASRAEAVVMIVRLMDKLVEAGEE</sequence>
<name>A0ABS4NS19_9BACL</name>
<feature type="domain" description="SLH" evidence="3">
    <location>
        <begin position="1315"/>
        <end position="1378"/>
    </location>
</feature>
<dbReference type="InterPro" id="IPR003343">
    <property type="entry name" value="Big_2"/>
</dbReference>
<keyword evidence="5" id="KW-1185">Reference proteome</keyword>
<dbReference type="SMART" id="SM00635">
    <property type="entry name" value="BID_2"/>
    <property type="match status" value="2"/>
</dbReference>
<reference evidence="4 5" key="1">
    <citation type="submission" date="2021-03" db="EMBL/GenBank/DDBJ databases">
        <title>Genomic Encyclopedia of Type Strains, Phase IV (KMG-IV): sequencing the most valuable type-strain genomes for metagenomic binning, comparative biology and taxonomic classification.</title>
        <authorList>
            <person name="Goeker M."/>
        </authorList>
    </citation>
    <scope>NUCLEOTIDE SEQUENCE [LARGE SCALE GENOMIC DNA]</scope>
    <source>
        <strain evidence="4 5">DSM 101953</strain>
    </source>
</reference>
<dbReference type="RefSeq" id="WP_209872754.1">
    <property type="nucleotide sequence ID" value="NZ_JAGGLV010000006.1"/>
</dbReference>
<evidence type="ECO:0000259" key="3">
    <source>
        <dbReference type="PROSITE" id="PS51272"/>
    </source>
</evidence>
<dbReference type="InterPro" id="IPR001119">
    <property type="entry name" value="SLH_dom"/>
</dbReference>
<organism evidence="4 5">
    <name type="scientific">Paenibacillus silagei</name>
    <dbReference type="NCBI Taxonomy" id="1670801"/>
    <lineage>
        <taxon>Bacteria</taxon>
        <taxon>Bacillati</taxon>
        <taxon>Bacillota</taxon>
        <taxon>Bacilli</taxon>
        <taxon>Bacillales</taxon>
        <taxon>Paenibacillaceae</taxon>
        <taxon>Paenibacillus</taxon>
    </lineage>
</organism>
<dbReference type="Gene3D" id="2.60.40.380">
    <property type="entry name" value="Purple acid phosphatase-like, N-terminal"/>
    <property type="match status" value="1"/>
</dbReference>
<dbReference type="InterPro" id="IPR004843">
    <property type="entry name" value="Calcineurin-like_PHP"/>
</dbReference>
<feature type="domain" description="SLH" evidence="3">
    <location>
        <begin position="1257"/>
        <end position="1314"/>
    </location>
</feature>
<dbReference type="InterPro" id="IPR008964">
    <property type="entry name" value="Invasin/intimin_cell_adhesion"/>
</dbReference>
<dbReference type="InterPro" id="IPR029052">
    <property type="entry name" value="Metallo-depent_PP-like"/>
</dbReference>
<dbReference type="SUPFAM" id="SSF56300">
    <property type="entry name" value="Metallo-dependent phosphatases"/>
    <property type="match status" value="1"/>
</dbReference>
<evidence type="ECO:0000256" key="2">
    <source>
        <dbReference type="SAM" id="MobiDB-lite"/>
    </source>
</evidence>
<keyword evidence="1" id="KW-0732">Signal</keyword>
<dbReference type="Gene3D" id="2.60.120.430">
    <property type="entry name" value="Galactose-binding lectin"/>
    <property type="match status" value="1"/>
</dbReference>
<accession>A0ABS4NS19</accession>
<dbReference type="SUPFAM" id="SSF49373">
    <property type="entry name" value="Invasin/intimin cell-adhesion fragments"/>
    <property type="match status" value="2"/>
</dbReference>
<dbReference type="InterPro" id="IPR015914">
    <property type="entry name" value="PAPs_N"/>
</dbReference>
<dbReference type="Pfam" id="PF02368">
    <property type="entry name" value="Big_2"/>
    <property type="match status" value="1"/>
</dbReference>
<dbReference type="PANTHER" id="PTHR45867:SF3">
    <property type="entry name" value="ACID PHOSPHATASE TYPE 7"/>
    <property type="match status" value="1"/>
</dbReference>